<sequence length="326" mass="36161">MCIALISTAHPSYPLILLSNRDEFLHRPTAPAHWWSHPNTHILGGRDLQRAEQGTWLAITKQGRLAVLTNFREEGDTYVAQNKSRGGIPNAYLTQPPERRESSEEFARRLIEEVGVGHVGGFSLVFGEVRAGGEGGLEGLSIVSNRSVKAEDLVTIATKSGETHGLSNSYFGDRSWPKVVKGEAMLNAAIDDDQQRESGDQSAFIESLFEILSVDELPKRKQGEDWDVYVRQMRNSIMIPPVGGVSAESKPADTMASGKTGTDTPDHGNVEVHEFGYGTQKQTIILVDREGKVKFVERTLYDEDGNKMEVKDGQKEFEFEIEGWQT</sequence>
<name>A0AAJ0DBJ3_9PEZI</name>
<dbReference type="GO" id="GO:0009306">
    <property type="term" value="P:protein secretion"/>
    <property type="evidence" value="ECO:0007669"/>
    <property type="project" value="TreeGrafter"/>
</dbReference>
<dbReference type="Pfam" id="PF05742">
    <property type="entry name" value="TANGO2"/>
    <property type="match status" value="1"/>
</dbReference>
<evidence type="ECO:0000256" key="1">
    <source>
        <dbReference type="SAM" id="MobiDB-lite"/>
    </source>
</evidence>
<dbReference type="PANTHER" id="PTHR17985:SF8">
    <property type="entry name" value="TRANSPORT AND GOLGI ORGANIZATION PROTEIN 2 HOMOLOG"/>
    <property type="match status" value="1"/>
</dbReference>
<dbReference type="Proteomes" id="UP001271007">
    <property type="component" value="Unassembled WGS sequence"/>
</dbReference>
<dbReference type="GO" id="GO:0007030">
    <property type="term" value="P:Golgi organization"/>
    <property type="evidence" value="ECO:0007669"/>
    <property type="project" value="TreeGrafter"/>
</dbReference>
<comment type="caution">
    <text evidence="2">The sequence shown here is derived from an EMBL/GenBank/DDBJ whole genome shotgun (WGS) entry which is preliminary data.</text>
</comment>
<dbReference type="GO" id="GO:0005794">
    <property type="term" value="C:Golgi apparatus"/>
    <property type="evidence" value="ECO:0007669"/>
    <property type="project" value="TreeGrafter"/>
</dbReference>
<dbReference type="InterPro" id="IPR008551">
    <property type="entry name" value="TANGO2"/>
</dbReference>
<evidence type="ECO:0008006" key="4">
    <source>
        <dbReference type="Google" id="ProtNLM"/>
    </source>
</evidence>
<dbReference type="AlphaFoldDB" id="A0AAJ0DBJ3"/>
<proteinExistence type="predicted"/>
<gene>
    <name evidence="2" type="ORF">LTR09_007982</name>
</gene>
<evidence type="ECO:0000313" key="3">
    <source>
        <dbReference type="Proteomes" id="UP001271007"/>
    </source>
</evidence>
<accession>A0AAJ0DBJ3</accession>
<reference evidence="2" key="1">
    <citation type="submission" date="2023-04" db="EMBL/GenBank/DDBJ databases">
        <title>Black Yeasts Isolated from many extreme environments.</title>
        <authorList>
            <person name="Coleine C."/>
            <person name="Stajich J.E."/>
            <person name="Selbmann L."/>
        </authorList>
    </citation>
    <scope>NUCLEOTIDE SEQUENCE</scope>
    <source>
        <strain evidence="2">CCFEE 5312</strain>
    </source>
</reference>
<evidence type="ECO:0000313" key="2">
    <source>
        <dbReference type="EMBL" id="KAK3050904.1"/>
    </source>
</evidence>
<feature type="region of interest" description="Disordered" evidence="1">
    <location>
        <begin position="241"/>
        <end position="269"/>
    </location>
</feature>
<dbReference type="PANTHER" id="PTHR17985">
    <property type="entry name" value="SER/THR-RICH PROTEIN T10 IN DGCR REGION"/>
    <property type="match status" value="1"/>
</dbReference>
<organism evidence="2 3">
    <name type="scientific">Extremus antarcticus</name>
    <dbReference type="NCBI Taxonomy" id="702011"/>
    <lineage>
        <taxon>Eukaryota</taxon>
        <taxon>Fungi</taxon>
        <taxon>Dikarya</taxon>
        <taxon>Ascomycota</taxon>
        <taxon>Pezizomycotina</taxon>
        <taxon>Dothideomycetes</taxon>
        <taxon>Dothideomycetidae</taxon>
        <taxon>Mycosphaerellales</taxon>
        <taxon>Extremaceae</taxon>
        <taxon>Extremus</taxon>
    </lineage>
</organism>
<dbReference type="EMBL" id="JAWDJX010000029">
    <property type="protein sequence ID" value="KAK3050904.1"/>
    <property type="molecule type" value="Genomic_DNA"/>
</dbReference>
<protein>
    <recommendedName>
        <fullName evidence="4">DUF833-domain-containing protein</fullName>
    </recommendedName>
</protein>
<keyword evidence="3" id="KW-1185">Reference proteome</keyword>